<comment type="caution">
    <text evidence="1">The sequence shown here is derived from an EMBL/GenBank/DDBJ whole genome shotgun (WGS) entry which is preliminary data.</text>
</comment>
<dbReference type="RefSeq" id="WP_264081628.1">
    <property type="nucleotide sequence ID" value="NZ_BJFL01000005.1"/>
</dbReference>
<reference evidence="2" key="1">
    <citation type="submission" date="2019-04" db="EMBL/GenBank/DDBJ databases">
        <title>Draft genome sequence of Pseudonocardiaceae bacterium SL3-2-4.</title>
        <authorList>
            <person name="Ningsih F."/>
            <person name="Yokota A."/>
            <person name="Sakai Y."/>
            <person name="Nanatani K."/>
            <person name="Yabe S."/>
            <person name="Oetari A."/>
            <person name="Sjamsuridzal W."/>
        </authorList>
    </citation>
    <scope>NUCLEOTIDE SEQUENCE [LARGE SCALE GENOMIC DNA]</scope>
    <source>
        <strain evidence="2">SL3-2-4</strain>
    </source>
</reference>
<accession>A0A4D4J0C2</accession>
<protein>
    <submittedName>
        <fullName evidence="1">Uncharacterized protein</fullName>
    </submittedName>
</protein>
<organism evidence="1 2">
    <name type="scientific">Gandjariella thermophila</name>
    <dbReference type="NCBI Taxonomy" id="1931992"/>
    <lineage>
        <taxon>Bacteria</taxon>
        <taxon>Bacillati</taxon>
        <taxon>Actinomycetota</taxon>
        <taxon>Actinomycetes</taxon>
        <taxon>Pseudonocardiales</taxon>
        <taxon>Pseudonocardiaceae</taxon>
        <taxon>Gandjariella</taxon>
    </lineage>
</organism>
<keyword evidence="2" id="KW-1185">Reference proteome</keyword>
<evidence type="ECO:0000313" key="1">
    <source>
        <dbReference type="EMBL" id="GDY29901.1"/>
    </source>
</evidence>
<evidence type="ECO:0000313" key="2">
    <source>
        <dbReference type="Proteomes" id="UP000298860"/>
    </source>
</evidence>
<sequence>MAALSIKELAARLRRGELEDRALADYAAEYARAQRCFRNKKDD</sequence>
<name>A0A4D4J0C2_9PSEU</name>
<proteinExistence type="predicted"/>
<dbReference type="EMBL" id="BJFL01000005">
    <property type="protein sequence ID" value="GDY29901.1"/>
    <property type="molecule type" value="Genomic_DNA"/>
</dbReference>
<dbReference type="Proteomes" id="UP000298860">
    <property type="component" value="Unassembled WGS sequence"/>
</dbReference>
<dbReference type="AlphaFoldDB" id="A0A4D4J0C2"/>
<gene>
    <name evidence="1" type="ORF">GTS_15340</name>
</gene>